<evidence type="ECO:0000256" key="3">
    <source>
        <dbReference type="SAM" id="SignalP"/>
    </source>
</evidence>
<protein>
    <submittedName>
        <fullName evidence="4">Uncharacterized LOC109908968</fullName>
    </submittedName>
</protein>
<feature type="chain" id="PRO_5034185180" evidence="3">
    <location>
        <begin position="23"/>
        <end position="567"/>
    </location>
</feature>
<proteinExistence type="predicted"/>
<feature type="region of interest" description="Disordered" evidence="1">
    <location>
        <begin position="315"/>
        <end position="451"/>
    </location>
</feature>
<feature type="signal peptide" evidence="3">
    <location>
        <begin position="1"/>
        <end position="22"/>
    </location>
</feature>
<dbReference type="Pfam" id="PF11303">
    <property type="entry name" value="DUF3105"/>
    <property type="match status" value="1"/>
</dbReference>
<dbReference type="GeneTree" id="ENSGT00390000008202"/>
<keyword evidence="2" id="KW-1133">Transmembrane helix</keyword>
<keyword evidence="3" id="KW-0732">Signal</keyword>
<sequence length="567" mass="63666">MSPRVATLLSGLWLFLVLSCAARSMWQACDNGKLLLGRDLPLSVVWSCPVISWPESTTQPIEHVCMDTPITYNHTIPNSGAHRTVGAESGEYLYCPPQRWLNNLQHGATVLLYHPCAPVRQRDLLSVLGHCCLSDYIITPHPDLSKHRPLALVSWGRTLELSQVTTLEVCDWLQLTAAHGNSGDVGPNRKYNLLLTHPADHKHAYPKKSRKQCCEETLALLLDGRLEVTDWRRGRVRKSRAALGNEGREKESRTTVLLPLAVTKTNRTTLDRPEAQGPAIVRATQRDTDPLAVTKTNRTTLNRPEAQGPAIVRATQRDTDPLAVTKTNRTTLNRPEAQGPARVRATQRDTDQGLKVTQPRRRENNTDDKEPRGKVRETDWLNQNEAEDKGQSGKPRDIQGRGVKSSRREGERRPRNSPTEREKALSQSRRKQLAVTQANSQDRRADCDGRVGHSECTETVAPLGSAAAGPGDRMLPTPRTDEAVWAAAALGFLLVLLALSMLHTRLYRQWRTTPSMYWHDPKQDYDSVADVIHRRLKMPGRRKRRVSKSRRQECVLLPPSSSTEEDE</sequence>
<reference evidence="4" key="2">
    <citation type="submission" date="2025-09" db="UniProtKB">
        <authorList>
            <consortium name="Ensembl"/>
        </authorList>
    </citation>
    <scope>IDENTIFICATION</scope>
</reference>
<feature type="transmembrane region" description="Helical" evidence="2">
    <location>
        <begin position="483"/>
        <end position="502"/>
    </location>
</feature>
<evidence type="ECO:0000313" key="4">
    <source>
        <dbReference type="Ensembl" id="ENSOKIP00005069587.1"/>
    </source>
</evidence>
<feature type="compositionally biased region" description="Basic and acidic residues" evidence="1">
    <location>
        <begin position="406"/>
        <end position="424"/>
    </location>
</feature>
<evidence type="ECO:0000256" key="1">
    <source>
        <dbReference type="SAM" id="MobiDB-lite"/>
    </source>
</evidence>
<keyword evidence="2" id="KW-0472">Membrane</keyword>
<dbReference type="Proteomes" id="UP000694557">
    <property type="component" value="Unassembled WGS sequence"/>
</dbReference>
<feature type="compositionally biased region" description="Basic residues" evidence="1">
    <location>
        <begin position="539"/>
        <end position="549"/>
    </location>
</feature>
<keyword evidence="2" id="KW-0812">Transmembrane</keyword>
<gene>
    <name evidence="4" type="primary">LOC109908968</name>
</gene>
<dbReference type="Ensembl" id="ENSOKIT00005074020.1">
    <property type="protein sequence ID" value="ENSOKIP00005069587.1"/>
    <property type="gene ID" value="ENSOKIG00005029880.1"/>
</dbReference>
<feature type="compositionally biased region" description="Basic and acidic residues" evidence="1">
    <location>
        <begin position="360"/>
        <end position="379"/>
    </location>
</feature>
<feature type="region of interest" description="Disordered" evidence="1">
    <location>
        <begin position="539"/>
        <end position="567"/>
    </location>
</feature>
<reference evidence="4" key="1">
    <citation type="submission" date="2025-08" db="UniProtKB">
        <authorList>
            <consortium name="Ensembl"/>
        </authorList>
    </citation>
    <scope>IDENTIFICATION</scope>
</reference>
<keyword evidence="5" id="KW-1185">Reference proteome</keyword>
<dbReference type="InterPro" id="IPR021454">
    <property type="entry name" value="DUF3105"/>
</dbReference>
<accession>A0A8C7IC72</accession>
<feature type="compositionally biased region" description="Basic and acidic residues" evidence="1">
    <location>
        <begin position="441"/>
        <end position="451"/>
    </location>
</feature>
<evidence type="ECO:0000256" key="2">
    <source>
        <dbReference type="SAM" id="Phobius"/>
    </source>
</evidence>
<evidence type="ECO:0000313" key="5">
    <source>
        <dbReference type="Proteomes" id="UP000694557"/>
    </source>
</evidence>
<feature type="compositionally biased region" description="Basic and acidic residues" evidence="1">
    <location>
        <begin position="386"/>
        <end position="399"/>
    </location>
</feature>
<dbReference type="GO" id="GO:0005737">
    <property type="term" value="C:cytoplasm"/>
    <property type="evidence" value="ECO:0007669"/>
    <property type="project" value="TreeGrafter"/>
</dbReference>
<dbReference type="AlphaFoldDB" id="A0A8C7IC72"/>
<dbReference type="PANTHER" id="PTHR34179">
    <property type="entry name" value="TUMOR PROTEIN P53-INDUCIBLE PROTEIN 13"/>
    <property type="match status" value="1"/>
</dbReference>
<dbReference type="PANTHER" id="PTHR34179:SF1">
    <property type="entry name" value="TUMOR PROTEIN P53-INDUCIBLE PROTEIN 13"/>
    <property type="match status" value="1"/>
</dbReference>
<dbReference type="PROSITE" id="PS51257">
    <property type="entry name" value="PROKAR_LIPOPROTEIN"/>
    <property type="match status" value="1"/>
</dbReference>
<organism evidence="4 5">
    <name type="scientific">Oncorhynchus kisutch</name>
    <name type="common">Coho salmon</name>
    <name type="synonym">Salmo kisutch</name>
    <dbReference type="NCBI Taxonomy" id="8019"/>
    <lineage>
        <taxon>Eukaryota</taxon>
        <taxon>Metazoa</taxon>
        <taxon>Chordata</taxon>
        <taxon>Craniata</taxon>
        <taxon>Vertebrata</taxon>
        <taxon>Euteleostomi</taxon>
        <taxon>Actinopterygii</taxon>
        <taxon>Neopterygii</taxon>
        <taxon>Teleostei</taxon>
        <taxon>Protacanthopterygii</taxon>
        <taxon>Salmoniformes</taxon>
        <taxon>Salmonidae</taxon>
        <taxon>Salmoninae</taxon>
        <taxon>Oncorhynchus</taxon>
    </lineage>
</organism>
<name>A0A8C7IC72_ONCKI</name>